<feature type="region of interest" description="Disordered" evidence="1">
    <location>
        <begin position="1"/>
        <end position="21"/>
    </location>
</feature>
<gene>
    <name evidence="3" type="ORF">WN944_003554</name>
</gene>
<keyword evidence="2" id="KW-0812">Transmembrane</keyword>
<organism evidence="3 4">
    <name type="scientific">Citrus x changshan-huyou</name>
    <dbReference type="NCBI Taxonomy" id="2935761"/>
    <lineage>
        <taxon>Eukaryota</taxon>
        <taxon>Viridiplantae</taxon>
        <taxon>Streptophyta</taxon>
        <taxon>Embryophyta</taxon>
        <taxon>Tracheophyta</taxon>
        <taxon>Spermatophyta</taxon>
        <taxon>Magnoliopsida</taxon>
        <taxon>eudicotyledons</taxon>
        <taxon>Gunneridae</taxon>
        <taxon>Pentapetalae</taxon>
        <taxon>rosids</taxon>
        <taxon>malvids</taxon>
        <taxon>Sapindales</taxon>
        <taxon>Rutaceae</taxon>
        <taxon>Aurantioideae</taxon>
        <taxon>Citrus</taxon>
    </lineage>
</organism>
<accession>A0AAP0M072</accession>
<keyword evidence="2" id="KW-1133">Transmembrane helix</keyword>
<evidence type="ECO:0000313" key="3">
    <source>
        <dbReference type="EMBL" id="KAK9192861.1"/>
    </source>
</evidence>
<feature type="transmembrane region" description="Helical" evidence="2">
    <location>
        <begin position="175"/>
        <end position="192"/>
    </location>
</feature>
<proteinExistence type="predicted"/>
<dbReference type="Proteomes" id="UP001428341">
    <property type="component" value="Unassembled WGS sequence"/>
</dbReference>
<protein>
    <submittedName>
        <fullName evidence="3">Uncharacterized protein</fullName>
    </submittedName>
</protein>
<name>A0AAP0M072_9ROSI</name>
<feature type="transmembrane region" description="Helical" evidence="2">
    <location>
        <begin position="204"/>
        <end position="226"/>
    </location>
</feature>
<dbReference type="PANTHER" id="PTHR35046:SF9">
    <property type="entry name" value="RNA-DIRECTED DNA POLYMERASE"/>
    <property type="match status" value="1"/>
</dbReference>
<comment type="caution">
    <text evidence="3">The sequence shown here is derived from an EMBL/GenBank/DDBJ whole genome shotgun (WGS) entry which is preliminary data.</text>
</comment>
<sequence length="249" mass="27912">MDEYEVENEFWEDDGDERTSEVDRDRVKCRRGIVRGVEGYGPHGYEGGEAIEEEGHIASQCPNKRVMVIQDSEVVVSESESDGGEMLELIDASADDCIEYAVKVPMHVGHLLLGRPLQYDKKVTHDGFRNRYSFVKDGRTVTLVPLTPKEVYKDQMKMRKKEGQHKKGVGEIRKAYKASHFMVLLMFGESYLTFDDTNPPLSSVVTSVVINGFCFFGFYISGIIGISAGNQNLRTTGPKDSLSTIIVQV</sequence>
<feature type="compositionally biased region" description="Acidic residues" evidence="1">
    <location>
        <begin position="1"/>
        <end position="16"/>
    </location>
</feature>
<dbReference type="EMBL" id="JBCGBO010000006">
    <property type="protein sequence ID" value="KAK9192861.1"/>
    <property type="molecule type" value="Genomic_DNA"/>
</dbReference>
<evidence type="ECO:0000313" key="4">
    <source>
        <dbReference type="Proteomes" id="UP001428341"/>
    </source>
</evidence>
<keyword evidence="2" id="KW-0472">Membrane</keyword>
<reference evidence="3 4" key="1">
    <citation type="submission" date="2024-05" db="EMBL/GenBank/DDBJ databases">
        <title>Haplotype-resolved chromosome-level genome assembly of Huyou (Citrus changshanensis).</title>
        <authorList>
            <person name="Miao C."/>
            <person name="Chen W."/>
            <person name="Wu Y."/>
            <person name="Wang L."/>
            <person name="Zhao S."/>
            <person name="Grierson D."/>
            <person name="Xu C."/>
            <person name="Chen K."/>
        </authorList>
    </citation>
    <scope>NUCLEOTIDE SEQUENCE [LARGE SCALE GENOMIC DNA]</scope>
    <source>
        <strain evidence="3">01-14</strain>
        <tissue evidence="3">Leaf</tissue>
    </source>
</reference>
<evidence type="ECO:0000256" key="1">
    <source>
        <dbReference type="SAM" id="MobiDB-lite"/>
    </source>
</evidence>
<evidence type="ECO:0000256" key="2">
    <source>
        <dbReference type="SAM" id="Phobius"/>
    </source>
</evidence>
<dbReference type="AlphaFoldDB" id="A0AAP0M072"/>
<keyword evidence="4" id="KW-1185">Reference proteome</keyword>
<dbReference type="PANTHER" id="PTHR35046">
    <property type="entry name" value="ZINC KNUCKLE (CCHC-TYPE) FAMILY PROTEIN"/>
    <property type="match status" value="1"/>
</dbReference>